<dbReference type="KEGG" id="tco:Theco_3294"/>
<protein>
    <submittedName>
        <fullName evidence="8">Response regulator containing a CheY-like receiver domain and an HTH DNA-binding domain</fullName>
    </submittedName>
</protein>
<gene>
    <name evidence="8" type="ordered locus">Theco_3294</name>
</gene>
<dbReference type="InterPro" id="IPR011006">
    <property type="entry name" value="CheY-like_superfamily"/>
</dbReference>
<dbReference type="EMBL" id="CP003255">
    <property type="protein sequence ID" value="AGA59346.1"/>
    <property type="molecule type" value="Genomic_DNA"/>
</dbReference>
<dbReference type="PANTHER" id="PTHR43214">
    <property type="entry name" value="TWO-COMPONENT RESPONSE REGULATOR"/>
    <property type="match status" value="1"/>
</dbReference>
<dbReference type="InterPro" id="IPR016032">
    <property type="entry name" value="Sig_transdc_resp-reg_C-effctor"/>
</dbReference>
<keyword evidence="3 8" id="KW-0238">DNA-binding</keyword>
<evidence type="ECO:0000256" key="3">
    <source>
        <dbReference type="ARBA" id="ARBA00023125"/>
    </source>
</evidence>
<dbReference type="SUPFAM" id="SSF52172">
    <property type="entry name" value="CheY-like"/>
    <property type="match status" value="1"/>
</dbReference>
<dbReference type="eggNOG" id="COG2197">
    <property type="taxonomic scope" value="Bacteria"/>
</dbReference>
<dbReference type="GO" id="GO:0006355">
    <property type="term" value="P:regulation of DNA-templated transcription"/>
    <property type="evidence" value="ECO:0007669"/>
    <property type="project" value="InterPro"/>
</dbReference>
<dbReference type="Pfam" id="PF00072">
    <property type="entry name" value="Response_reg"/>
    <property type="match status" value="1"/>
</dbReference>
<dbReference type="STRING" id="717605.Theco_3294"/>
<dbReference type="PROSITE" id="PS50043">
    <property type="entry name" value="HTH_LUXR_2"/>
    <property type="match status" value="1"/>
</dbReference>
<keyword evidence="1 5" id="KW-0597">Phosphoprotein</keyword>
<keyword evidence="4" id="KW-0804">Transcription</keyword>
<dbReference type="PANTHER" id="PTHR43214:SF41">
    <property type="entry name" value="NITRATE_NITRITE RESPONSE REGULATOR PROTEIN NARP"/>
    <property type="match status" value="1"/>
</dbReference>
<name>L0EI42_THECK</name>
<accession>L0EI42</accession>
<dbReference type="GO" id="GO:0000160">
    <property type="term" value="P:phosphorelay signal transduction system"/>
    <property type="evidence" value="ECO:0007669"/>
    <property type="project" value="InterPro"/>
</dbReference>
<reference evidence="9" key="1">
    <citation type="submission" date="2012-01" db="EMBL/GenBank/DDBJ databases">
        <title>Complete sequence of chromosome of Thermobacillus composti KWC4.</title>
        <authorList>
            <person name="Lucas S."/>
            <person name="Han J."/>
            <person name="Lapidus A."/>
            <person name="Cheng J.-F."/>
            <person name="Goodwin L."/>
            <person name="Pitluck S."/>
            <person name="Peters L."/>
            <person name="Ovchinnikova G."/>
            <person name="Teshima H."/>
            <person name="Detter J.C."/>
            <person name="Han C."/>
            <person name="Tapia R."/>
            <person name="Land M."/>
            <person name="Hauser L."/>
            <person name="Kyrpides N."/>
            <person name="Ivanova N."/>
            <person name="Pagani I."/>
            <person name="Anderson I."/>
            <person name="Woyke T."/>
        </authorList>
    </citation>
    <scope>NUCLEOTIDE SEQUENCE [LARGE SCALE GENOMIC DNA]</scope>
    <source>
        <strain evidence="9">DSM 18247 / JCM 13945 / KWC4</strain>
    </source>
</reference>
<feature type="domain" description="HTH luxR-type" evidence="6">
    <location>
        <begin position="151"/>
        <end position="216"/>
    </location>
</feature>
<dbReference type="InterPro" id="IPR001789">
    <property type="entry name" value="Sig_transdc_resp-reg_receiver"/>
</dbReference>
<evidence type="ECO:0000256" key="1">
    <source>
        <dbReference type="ARBA" id="ARBA00022553"/>
    </source>
</evidence>
<dbReference type="HOGENOM" id="CLU_000445_90_1_9"/>
<feature type="domain" description="Response regulatory" evidence="7">
    <location>
        <begin position="15"/>
        <end position="126"/>
    </location>
</feature>
<evidence type="ECO:0000256" key="4">
    <source>
        <dbReference type="ARBA" id="ARBA00023163"/>
    </source>
</evidence>
<organism evidence="8 9">
    <name type="scientific">Thermobacillus composti (strain DSM 18247 / JCM 13945 / KWC4)</name>
    <dbReference type="NCBI Taxonomy" id="717605"/>
    <lineage>
        <taxon>Bacteria</taxon>
        <taxon>Bacillati</taxon>
        <taxon>Bacillota</taxon>
        <taxon>Bacilli</taxon>
        <taxon>Bacillales</taxon>
        <taxon>Paenibacillaceae</taxon>
        <taxon>Thermobacillus</taxon>
    </lineage>
</organism>
<dbReference type="InterPro" id="IPR000792">
    <property type="entry name" value="Tscrpt_reg_LuxR_C"/>
</dbReference>
<proteinExistence type="predicted"/>
<evidence type="ECO:0000313" key="9">
    <source>
        <dbReference type="Proteomes" id="UP000010795"/>
    </source>
</evidence>
<evidence type="ECO:0000313" key="8">
    <source>
        <dbReference type="EMBL" id="AGA59346.1"/>
    </source>
</evidence>
<dbReference type="Proteomes" id="UP000010795">
    <property type="component" value="Chromosome"/>
</dbReference>
<dbReference type="SUPFAM" id="SSF46894">
    <property type="entry name" value="C-terminal effector domain of the bipartite response regulators"/>
    <property type="match status" value="1"/>
</dbReference>
<keyword evidence="9" id="KW-1185">Reference proteome</keyword>
<dbReference type="SMART" id="SM00421">
    <property type="entry name" value="HTH_LUXR"/>
    <property type="match status" value="1"/>
</dbReference>
<dbReference type="InterPro" id="IPR039420">
    <property type="entry name" value="WalR-like"/>
</dbReference>
<sequence length="223" mass="25652">MSNELTRREPEEAVKVMVIDVLPSVIEGTRRLLEMDPRFNVWGYTEVDRAIAELAVRDFYCILIDLSFPNVINAIKKLSAYNPLVFVYTDEDPSPYFNRLVDAGVMGFIYKTSDSNQLLQELSQALRGQSNIPIRLLRELRRIVAYIEDGKGMKREAITEREEQVLQYLALGYTLREIAGTLYVSLRSIEKTIADLYRKFGVSSRRELLQKARQAKLLPQVSL</sequence>
<dbReference type="CDD" id="cd06170">
    <property type="entry name" value="LuxR_C_like"/>
    <property type="match status" value="1"/>
</dbReference>
<feature type="modified residue" description="4-aspartylphosphate" evidence="5">
    <location>
        <position position="65"/>
    </location>
</feature>
<dbReference type="Gene3D" id="3.40.50.2300">
    <property type="match status" value="1"/>
</dbReference>
<evidence type="ECO:0000259" key="7">
    <source>
        <dbReference type="PROSITE" id="PS50110"/>
    </source>
</evidence>
<keyword evidence="2" id="KW-0805">Transcription regulation</keyword>
<dbReference type="Pfam" id="PF00196">
    <property type="entry name" value="GerE"/>
    <property type="match status" value="1"/>
</dbReference>
<evidence type="ECO:0000256" key="5">
    <source>
        <dbReference type="PROSITE-ProRule" id="PRU00169"/>
    </source>
</evidence>
<dbReference type="AlphaFoldDB" id="L0EI42"/>
<evidence type="ECO:0000259" key="6">
    <source>
        <dbReference type="PROSITE" id="PS50043"/>
    </source>
</evidence>
<dbReference type="PROSITE" id="PS50110">
    <property type="entry name" value="RESPONSE_REGULATORY"/>
    <property type="match status" value="1"/>
</dbReference>
<dbReference type="GO" id="GO:0003677">
    <property type="term" value="F:DNA binding"/>
    <property type="evidence" value="ECO:0007669"/>
    <property type="project" value="UniProtKB-KW"/>
</dbReference>
<evidence type="ECO:0000256" key="2">
    <source>
        <dbReference type="ARBA" id="ARBA00023015"/>
    </source>
</evidence>